<dbReference type="Pfam" id="PF00512">
    <property type="entry name" value="HisKA"/>
    <property type="match status" value="1"/>
</dbReference>
<dbReference type="Gene3D" id="1.10.287.130">
    <property type="match status" value="1"/>
</dbReference>
<evidence type="ECO:0000313" key="7">
    <source>
        <dbReference type="EMBL" id="GGJ87321.1"/>
    </source>
</evidence>
<dbReference type="PANTHER" id="PTHR43547">
    <property type="entry name" value="TWO-COMPONENT HISTIDINE KINASE"/>
    <property type="match status" value="1"/>
</dbReference>
<dbReference type="EMBL" id="BMQB01000003">
    <property type="protein sequence ID" value="GGJ87321.1"/>
    <property type="molecule type" value="Genomic_DNA"/>
</dbReference>
<dbReference type="EC" id="2.7.13.3" evidence="3"/>
<dbReference type="Pfam" id="PF13185">
    <property type="entry name" value="GAF_2"/>
    <property type="match status" value="1"/>
</dbReference>
<dbReference type="SUPFAM" id="SSF47384">
    <property type="entry name" value="Homodimeric domain of signal transducing histidine kinase"/>
    <property type="match status" value="1"/>
</dbReference>
<dbReference type="RefSeq" id="WP_189169455.1">
    <property type="nucleotide sequence ID" value="NZ_BMQB01000003.1"/>
</dbReference>
<reference evidence="7" key="2">
    <citation type="submission" date="2020-09" db="EMBL/GenBank/DDBJ databases">
        <authorList>
            <person name="Sun Q."/>
            <person name="Ohkuma M."/>
        </authorList>
    </citation>
    <scope>NUCLEOTIDE SEQUENCE</scope>
    <source>
        <strain evidence="7">JCM 3090</strain>
    </source>
</reference>
<keyword evidence="4" id="KW-0597">Phosphoprotein</keyword>
<dbReference type="CDD" id="cd00082">
    <property type="entry name" value="HisKA"/>
    <property type="match status" value="1"/>
</dbReference>
<dbReference type="Gene3D" id="3.30.565.10">
    <property type="entry name" value="Histidine kinase-like ATPase, C-terminal domain"/>
    <property type="match status" value="1"/>
</dbReference>
<evidence type="ECO:0000259" key="6">
    <source>
        <dbReference type="PROSITE" id="PS50109"/>
    </source>
</evidence>
<dbReference type="InterPro" id="IPR005467">
    <property type="entry name" value="His_kinase_dom"/>
</dbReference>
<dbReference type="InterPro" id="IPR003594">
    <property type="entry name" value="HATPase_dom"/>
</dbReference>
<dbReference type="Gene3D" id="3.30.450.40">
    <property type="match status" value="1"/>
</dbReference>
<name>A0A8J3F8B4_9ACTN</name>
<dbReference type="InterPro" id="IPR036097">
    <property type="entry name" value="HisK_dim/P_sf"/>
</dbReference>
<dbReference type="PROSITE" id="PS50109">
    <property type="entry name" value="HIS_KIN"/>
    <property type="match status" value="1"/>
</dbReference>
<dbReference type="InterPro" id="IPR029016">
    <property type="entry name" value="GAF-like_dom_sf"/>
</dbReference>
<protein>
    <recommendedName>
        <fullName evidence="3">histidine kinase</fullName>
        <ecNumber evidence="3">2.7.13.3</ecNumber>
    </recommendedName>
</protein>
<comment type="catalytic activity">
    <reaction evidence="1">
        <text>ATP + protein L-histidine = ADP + protein N-phospho-L-histidine.</text>
        <dbReference type="EC" id="2.7.13.3"/>
    </reaction>
</comment>
<dbReference type="SUPFAM" id="SSF55781">
    <property type="entry name" value="GAF domain-like"/>
    <property type="match status" value="1"/>
</dbReference>
<evidence type="ECO:0000313" key="8">
    <source>
        <dbReference type="Proteomes" id="UP000649739"/>
    </source>
</evidence>
<evidence type="ECO:0000256" key="2">
    <source>
        <dbReference type="ARBA" id="ARBA00004236"/>
    </source>
</evidence>
<dbReference type="GO" id="GO:0000155">
    <property type="term" value="F:phosphorelay sensor kinase activity"/>
    <property type="evidence" value="ECO:0007669"/>
    <property type="project" value="InterPro"/>
</dbReference>
<accession>A0A8J3F8B4</accession>
<organism evidence="7 8">
    <name type="scientific">Pilimelia anulata</name>
    <dbReference type="NCBI Taxonomy" id="53371"/>
    <lineage>
        <taxon>Bacteria</taxon>
        <taxon>Bacillati</taxon>
        <taxon>Actinomycetota</taxon>
        <taxon>Actinomycetes</taxon>
        <taxon>Micromonosporales</taxon>
        <taxon>Micromonosporaceae</taxon>
        <taxon>Pilimelia</taxon>
    </lineage>
</organism>
<keyword evidence="5" id="KW-0808">Transferase</keyword>
<dbReference type="SMART" id="SM00387">
    <property type="entry name" value="HATPase_c"/>
    <property type="match status" value="1"/>
</dbReference>
<dbReference type="SUPFAM" id="SSF55874">
    <property type="entry name" value="ATPase domain of HSP90 chaperone/DNA topoisomerase II/histidine kinase"/>
    <property type="match status" value="1"/>
</dbReference>
<comment type="caution">
    <text evidence="7">The sequence shown here is derived from an EMBL/GenBank/DDBJ whole genome shotgun (WGS) entry which is preliminary data.</text>
</comment>
<evidence type="ECO:0000256" key="4">
    <source>
        <dbReference type="ARBA" id="ARBA00022553"/>
    </source>
</evidence>
<dbReference type="GO" id="GO:0005886">
    <property type="term" value="C:plasma membrane"/>
    <property type="evidence" value="ECO:0007669"/>
    <property type="project" value="UniProtKB-SubCell"/>
</dbReference>
<dbReference type="InterPro" id="IPR036890">
    <property type="entry name" value="HATPase_C_sf"/>
</dbReference>
<dbReference type="AlphaFoldDB" id="A0A8J3F8B4"/>
<sequence length="518" mass="54522">MARAAHGYRAGNETLPRLLDGLGVPAVGSGPHGQAAWANAAARALFGGPAEGGPAELMRAWGTWYDADRSPLRGADMPLARVMAGNVLRDLEVMVKPVRAAPRFFLASGRPLGEPGPAGAESVVVLREVTARRRMTQISRCQARVGELLSEPAPVDALLPEVVATIGSALEWAAAEYWTVDGVAGVLRRRFGWDPRDLVPPELPPHLRCDEGLAGRAWRTGGPLWVPDLRARPDSADVAGTAVDWATLRAGLAVPVPSGRTILAIMVLYSDSPEDSGDTRAALLPGIASMIGQFLERRRAERLDTELDESRGEYVNLVSHEVRTPLAVIESYADLLAADPHLGGDQAELLAVMRRSAKSMHAMVDKLLDMAALRAGDRTVDRAPVNLTALCRDAAAAARAAGADVEVDAPADDLIVDGDAARLRRVLDELLPAGGGDAHRVELRLRADGPTITVSRDRPAVPPDAPGAGVPGTALGFTLIRAIVEAHHGHLTADDGSGAVASYTIRLPGRDAAGPPAS</sequence>
<dbReference type="InterPro" id="IPR003661">
    <property type="entry name" value="HisK_dim/P_dom"/>
</dbReference>
<evidence type="ECO:0000256" key="5">
    <source>
        <dbReference type="ARBA" id="ARBA00022777"/>
    </source>
</evidence>
<reference evidence="7" key="1">
    <citation type="journal article" date="2014" name="Int. J. Syst. Evol. Microbiol.">
        <title>Complete genome sequence of Corynebacterium casei LMG S-19264T (=DSM 44701T), isolated from a smear-ripened cheese.</title>
        <authorList>
            <consortium name="US DOE Joint Genome Institute (JGI-PGF)"/>
            <person name="Walter F."/>
            <person name="Albersmeier A."/>
            <person name="Kalinowski J."/>
            <person name="Ruckert C."/>
        </authorList>
    </citation>
    <scope>NUCLEOTIDE SEQUENCE</scope>
    <source>
        <strain evidence="7">JCM 3090</strain>
    </source>
</reference>
<evidence type="ECO:0000256" key="1">
    <source>
        <dbReference type="ARBA" id="ARBA00000085"/>
    </source>
</evidence>
<dbReference type="InterPro" id="IPR003018">
    <property type="entry name" value="GAF"/>
</dbReference>
<comment type="subcellular location">
    <subcellularLocation>
        <location evidence="2">Cell membrane</location>
    </subcellularLocation>
</comment>
<dbReference type="SMART" id="SM00388">
    <property type="entry name" value="HisKA"/>
    <property type="match status" value="1"/>
</dbReference>
<gene>
    <name evidence="7" type="ORF">GCM10010123_16130</name>
</gene>
<dbReference type="PANTHER" id="PTHR43547:SF2">
    <property type="entry name" value="HYBRID SIGNAL TRANSDUCTION HISTIDINE KINASE C"/>
    <property type="match status" value="1"/>
</dbReference>
<dbReference type="SMART" id="SM00065">
    <property type="entry name" value="GAF"/>
    <property type="match status" value="1"/>
</dbReference>
<dbReference type="Proteomes" id="UP000649739">
    <property type="component" value="Unassembled WGS sequence"/>
</dbReference>
<feature type="domain" description="Histidine kinase" evidence="6">
    <location>
        <begin position="317"/>
        <end position="511"/>
    </location>
</feature>
<keyword evidence="8" id="KW-1185">Reference proteome</keyword>
<keyword evidence="5" id="KW-0418">Kinase</keyword>
<proteinExistence type="predicted"/>
<evidence type="ECO:0000256" key="3">
    <source>
        <dbReference type="ARBA" id="ARBA00012438"/>
    </source>
</evidence>